<dbReference type="Pfam" id="PF00646">
    <property type="entry name" value="F-box"/>
    <property type="match status" value="1"/>
</dbReference>
<dbReference type="Proteomes" id="UP000324897">
    <property type="component" value="Chromosome 2"/>
</dbReference>
<dbReference type="InterPro" id="IPR053781">
    <property type="entry name" value="F-box_AtFBL13-like"/>
</dbReference>
<dbReference type="InterPro" id="IPR036047">
    <property type="entry name" value="F-box-like_dom_sf"/>
</dbReference>
<reference evidence="2 3" key="1">
    <citation type="journal article" date="2019" name="Sci. Rep.">
        <title>A high-quality genome of Eragrostis curvula grass provides insights into Poaceae evolution and supports new strategies to enhance forage quality.</title>
        <authorList>
            <person name="Carballo J."/>
            <person name="Santos B.A.C.M."/>
            <person name="Zappacosta D."/>
            <person name="Garbus I."/>
            <person name="Selva J.P."/>
            <person name="Gallo C.A."/>
            <person name="Diaz A."/>
            <person name="Albertini E."/>
            <person name="Caccamo M."/>
            <person name="Echenique V."/>
        </authorList>
    </citation>
    <scope>NUCLEOTIDE SEQUENCE [LARGE SCALE GENOMIC DNA]</scope>
    <source>
        <strain evidence="3">cv. Victoria</strain>
        <tissue evidence="2">Leaf</tissue>
    </source>
</reference>
<feature type="domain" description="F-box" evidence="1">
    <location>
        <begin position="23"/>
        <end position="57"/>
    </location>
</feature>
<keyword evidence="3" id="KW-1185">Reference proteome</keyword>
<name>A0A5J9UQQ3_9POAL</name>
<comment type="caution">
    <text evidence="2">The sequence shown here is derived from an EMBL/GenBank/DDBJ whole genome shotgun (WGS) entry which is preliminary data.</text>
</comment>
<dbReference type="SUPFAM" id="SSF81383">
    <property type="entry name" value="F-box domain"/>
    <property type="match status" value="1"/>
</dbReference>
<dbReference type="InterPro" id="IPR001810">
    <property type="entry name" value="F-box_dom"/>
</dbReference>
<dbReference type="OrthoDB" id="1098139at2759"/>
<dbReference type="InterPro" id="IPR053197">
    <property type="entry name" value="F-box_SCFL_complex_component"/>
</dbReference>
<dbReference type="PANTHER" id="PTHR34223:SF107">
    <property type="entry name" value="F-BOX DOMAIN-CONTAINING PROTEIN"/>
    <property type="match status" value="1"/>
</dbReference>
<dbReference type="PANTHER" id="PTHR34223">
    <property type="entry name" value="OS11G0201299 PROTEIN"/>
    <property type="match status" value="1"/>
</dbReference>
<protein>
    <recommendedName>
        <fullName evidence="1">F-box domain-containing protein</fullName>
    </recommendedName>
</protein>
<proteinExistence type="predicted"/>
<gene>
    <name evidence="2" type="ORF">EJB05_28645</name>
</gene>
<accession>A0A5J9UQQ3</accession>
<evidence type="ECO:0000259" key="1">
    <source>
        <dbReference type="Pfam" id="PF00646"/>
    </source>
</evidence>
<dbReference type="EMBL" id="RWGY01000013">
    <property type="protein sequence ID" value="TVU26112.1"/>
    <property type="molecule type" value="Genomic_DNA"/>
</dbReference>
<organism evidence="2 3">
    <name type="scientific">Eragrostis curvula</name>
    <name type="common">weeping love grass</name>
    <dbReference type="NCBI Taxonomy" id="38414"/>
    <lineage>
        <taxon>Eukaryota</taxon>
        <taxon>Viridiplantae</taxon>
        <taxon>Streptophyta</taxon>
        <taxon>Embryophyta</taxon>
        <taxon>Tracheophyta</taxon>
        <taxon>Spermatophyta</taxon>
        <taxon>Magnoliopsida</taxon>
        <taxon>Liliopsida</taxon>
        <taxon>Poales</taxon>
        <taxon>Poaceae</taxon>
        <taxon>PACMAD clade</taxon>
        <taxon>Chloridoideae</taxon>
        <taxon>Eragrostideae</taxon>
        <taxon>Eragrostidinae</taxon>
        <taxon>Eragrostis</taxon>
    </lineage>
</organism>
<evidence type="ECO:0000313" key="3">
    <source>
        <dbReference type="Proteomes" id="UP000324897"/>
    </source>
</evidence>
<dbReference type="Gramene" id="TVU26112">
    <property type="protein sequence ID" value="TVU26112"/>
    <property type="gene ID" value="EJB05_28645"/>
</dbReference>
<dbReference type="AlphaFoldDB" id="A0A5J9UQQ3"/>
<dbReference type="Gene3D" id="1.20.1280.50">
    <property type="match status" value="1"/>
</dbReference>
<sequence length="355" mass="39288">MPPLKKCEHDMGAAAGDGEGIDVLPDGVLAHVLGFLPTEEAVRTCVLTRRWRHLWKSATGLHVVAADGKFLGTVEKLVQFLDCLLTLREGASLETCELEVGSFSVLSGYSHVDVDEDMLRRLSIWFRHAVTRRVRFLSIRLLCANQEFVDLPLVSQLHCVQLSSSLLDFSSCSALEYLVFVLCDTPISEPTENNISLKFPKSLKYLTMNESYFGDPRIHIYAPSLVTLHLDEFGGLTPVLGSMPSLLEAFVRITSLSDDKCRLRWGDPCACVFCESSDNNGGDSNNSVLLKGLSEARNLTLISDPEMVSGTSRSDMLPLTTRAFQRYKKVWAVVDQSPLPVKNCKGKDSDGKIKD</sequence>
<dbReference type="CDD" id="cd22160">
    <property type="entry name" value="F-box_AtFBL13-like"/>
    <property type="match status" value="1"/>
</dbReference>
<evidence type="ECO:0000313" key="2">
    <source>
        <dbReference type="EMBL" id="TVU26112.1"/>
    </source>
</evidence>